<dbReference type="InterPro" id="IPR000675">
    <property type="entry name" value="Cutinase/axe"/>
</dbReference>
<keyword evidence="3" id="KW-0719">Serine esterase</keyword>
<dbReference type="GO" id="GO:0050525">
    <property type="term" value="F:cutinase activity"/>
    <property type="evidence" value="ECO:0007669"/>
    <property type="project" value="UniProtKB-EC"/>
</dbReference>
<evidence type="ECO:0000313" key="9">
    <source>
        <dbReference type="EMBL" id="OKP13801.1"/>
    </source>
</evidence>
<sequence>MFFKLQSLALIFLGFNAYASPLAEPNEVHISERGAGLNSFLNLLLSYLPAIDTSVTDATGIITDFDNLLGALTGAQETYNELGRSCTEWTVIFARGTAEPGNVGVLVGPPLFDALDDKFGSSAITIQGVNDYSASVQGYLAGGDSNGSAEM</sequence>
<dbReference type="PANTHER" id="PTHR48250">
    <property type="entry name" value="CUTINASE 2-RELATED"/>
    <property type="match status" value="1"/>
</dbReference>
<evidence type="ECO:0000256" key="8">
    <source>
        <dbReference type="SAM" id="SignalP"/>
    </source>
</evidence>
<accession>A0A1Q5UMX3</accession>
<comment type="similarity">
    <text evidence="1">Belongs to the cutinase family.</text>
</comment>
<feature type="signal peptide" evidence="8">
    <location>
        <begin position="1"/>
        <end position="19"/>
    </location>
</feature>
<dbReference type="PANTHER" id="PTHR48250:SF1">
    <property type="entry name" value="CUTINASE"/>
    <property type="match status" value="1"/>
</dbReference>
<evidence type="ECO:0000256" key="4">
    <source>
        <dbReference type="ARBA" id="ARBA00022729"/>
    </source>
</evidence>
<name>A0A1Q5UMX3_9EURO</name>
<dbReference type="Gene3D" id="3.40.50.1820">
    <property type="entry name" value="alpha/beta hydrolase"/>
    <property type="match status" value="1"/>
</dbReference>
<evidence type="ECO:0000256" key="6">
    <source>
        <dbReference type="ARBA" id="ARBA00023157"/>
    </source>
</evidence>
<reference evidence="9 10" key="1">
    <citation type="submission" date="2016-10" db="EMBL/GenBank/DDBJ databases">
        <title>Genome sequence of the ascomycete fungus Penicillium subrubescens.</title>
        <authorList>
            <person name="De Vries R.P."/>
            <person name="Peng M."/>
            <person name="Dilokpimol A."/>
            <person name="Hilden K."/>
            <person name="Makela M.R."/>
            <person name="Grigoriev I."/>
            <person name="Riley R."/>
            <person name="Granchi Z."/>
        </authorList>
    </citation>
    <scope>NUCLEOTIDE SEQUENCE [LARGE SCALE GENOMIC DNA]</scope>
    <source>
        <strain evidence="9 10">CBS 132785</strain>
    </source>
</reference>
<proteinExistence type="inferred from homology"/>
<comment type="catalytic activity">
    <reaction evidence="7">
        <text>cutin + H2O = cutin monomers.</text>
        <dbReference type="EC" id="3.1.1.74"/>
    </reaction>
</comment>
<dbReference type="GO" id="GO:0016052">
    <property type="term" value="P:carbohydrate catabolic process"/>
    <property type="evidence" value="ECO:0007669"/>
    <property type="project" value="TreeGrafter"/>
</dbReference>
<dbReference type="Pfam" id="PF01083">
    <property type="entry name" value="Cutinase"/>
    <property type="match status" value="1"/>
</dbReference>
<evidence type="ECO:0000313" key="10">
    <source>
        <dbReference type="Proteomes" id="UP000186955"/>
    </source>
</evidence>
<dbReference type="Proteomes" id="UP000186955">
    <property type="component" value="Unassembled WGS sequence"/>
</dbReference>
<evidence type="ECO:0000256" key="1">
    <source>
        <dbReference type="ARBA" id="ARBA00007534"/>
    </source>
</evidence>
<dbReference type="EC" id="3.1.1.74" evidence="2"/>
<dbReference type="InterPro" id="IPR011150">
    <property type="entry name" value="Cutinase_monf"/>
</dbReference>
<keyword evidence="5" id="KW-0378">Hydrolase</keyword>
<dbReference type="InterPro" id="IPR029058">
    <property type="entry name" value="AB_hydrolase_fold"/>
</dbReference>
<dbReference type="GO" id="GO:0005576">
    <property type="term" value="C:extracellular region"/>
    <property type="evidence" value="ECO:0007669"/>
    <property type="project" value="InterPro"/>
</dbReference>
<dbReference type="EMBL" id="MNBE01000124">
    <property type="protein sequence ID" value="OKP13801.1"/>
    <property type="molecule type" value="Genomic_DNA"/>
</dbReference>
<organism evidence="9 10">
    <name type="scientific">Penicillium subrubescens</name>
    <dbReference type="NCBI Taxonomy" id="1316194"/>
    <lineage>
        <taxon>Eukaryota</taxon>
        <taxon>Fungi</taxon>
        <taxon>Dikarya</taxon>
        <taxon>Ascomycota</taxon>
        <taxon>Pezizomycotina</taxon>
        <taxon>Eurotiomycetes</taxon>
        <taxon>Eurotiomycetidae</taxon>
        <taxon>Eurotiales</taxon>
        <taxon>Aspergillaceae</taxon>
        <taxon>Penicillium</taxon>
    </lineage>
</organism>
<evidence type="ECO:0000256" key="3">
    <source>
        <dbReference type="ARBA" id="ARBA00022487"/>
    </source>
</evidence>
<dbReference type="GO" id="GO:0017000">
    <property type="term" value="P:antibiotic biosynthetic process"/>
    <property type="evidence" value="ECO:0007669"/>
    <property type="project" value="UniProtKB-ARBA"/>
</dbReference>
<gene>
    <name evidence="9" type="ORF">PENSUB_532</name>
</gene>
<keyword evidence="6" id="KW-1015">Disulfide bond</keyword>
<comment type="caution">
    <text evidence="9">The sequence shown here is derived from an EMBL/GenBank/DDBJ whole genome shotgun (WGS) entry which is preliminary data.</text>
</comment>
<feature type="chain" id="PRO_5013089823" description="cutinase" evidence="8">
    <location>
        <begin position="20"/>
        <end position="151"/>
    </location>
</feature>
<evidence type="ECO:0000256" key="2">
    <source>
        <dbReference type="ARBA" id="ARBA00013095"/>
    </source>
</evidence>
<evidence type="ECO:0000256" key="7">
    <source>
        <dbReference type="ARBA" id="ARBA00034045"/>
    </source>
</evidence>
<dbReference type="AlphaFoldDB" id="A0A1Q5UMX3"/>
<protein>
    <recommendedName>
        <fullName evidence="2">cutinase</fullName>
        <ecNumber evidence="2">3.1.1.74</ecNumber>
    </recommendedName>
</protein>
<evidence type="ECO:0000256" key="5">
    <source>
        <dbReference type="ARBA" id="ARBA00022801"/>
    </source>
</evidence>
<keyword evidence="4 8" id="KW-0732">Signal</keyword>
<dbReference type="GO" id="GO:0072330">
    <property type="term" value="P:monocarboxylic acid biosynthetic process"/>
    <property type="evidence" value="ECO:0007669"/>
    <property type="project" value="UniProtKB-ARBA"/>
</dbReference>
<keyword evidence="10" id="KW-1185">Reference proteome</keyword>